<comment type="caution">
    <text evidence="7">The sequence shown here is derived from an EMBL/GenBank/DDBJ whole genome shotgun (WGS) entry which is preliminary data.</text>
</comment>
<comment type="function">
    <text evidence="4">Catalyzes the reduction of fatty acyl-CoA to fatty alcohols.</text>
</comment>
<dbReference type="Gene3D" id="3.40.50.720">
    <property type="entry name" value="NAD(P)-binding Rossmann-like Domain"/>
    <property type="match status" value="1"/>
</dbReference>
<keyword evidence="2 4" id="KW-0444">Lipid biosynthesis</keyword>
<dbReference type="Pfam" id="PF03015">
    <property type="entry name" value="Sterile"/>
    <property type="match status" value="1"/>
</dbReference>
<feature type="domain" description="Thioester reductase (TE)" evidence="6">
    <location>
        <begin position="17"/>
        <end position="318"/>
    </location>
</feature>
<evidence type="ECO:0000259" key="6">
    <source>
        <dbReference type="Pfam" id="PF07993"/>
    </source>
</evidence>
<protein>
    <recommendedName>
        <fullName evidence="4">Fatty acyl-CoA reductase</fullName>
        <ecNumber evidence="4">1.2.1.84</ecNumber>
    </recommendedName>
</protein>
<evidence type="ECO:0000256" key="3">
    <source>
        <dbReference type="ARBA" id="ARBA00023098"/>
    </source>
</evidence>
<evidence type="ECO:0000256" key="1">
    <source>
        <dbReference type="ARBA" id="ARBA00005928"/>
    </source>
</evidence>
<comment type="catalytic activity">
    <reaction evidence="4">
        <text>a long-chain fatty acyl-CoA + 2 NADPH + 2 H(+) = a long-chain primary fatty alcohol + 2 NADP(+) + CoA</text>
        <dbReference type="Rhea" id="RHEA:52716"/>
        <dbReference type="ChEBI" id="CHEBI:15378"/>
        <dbReference type="ChEBI" id="CHEBI:57287"/>
        <dbReference type="ChEBI" id="CHEBI:57783"/>
        <dbReference type="ChEBI" id="CHEBI:58349"/>
        <dbReference type="ChEBI" id="CHEBI:77396"/>
        <dbReference type="ChEBI" id="CHEBI:83139"/>
        <dbReference type="EC" id="1.2.1.84"/>
    </reaction>
</comment>
<dbReference type="EC" id="1.2.1.84" evidence="4"/>
<name>A0A9Q0HDQ2_9MAGN</name>
<organism evidence="7 8">
    <name type="scientific">Protea cynaroides</name>
    <dbReference type="NCBI Taxonomy" id="273540"/>
    <lineage>
        <taxon>Eukaryota</taxon>
        <taxon>Viridiplantae</taxon>
        <taxon>Streptophyta</taxon>
        <taxon>Embryophyta</taxon>
        <taxon>Tracheophyta</taxon>
        <taxon>Spermatophyta</taxon>
        <taxon>Magnoliopsida</taxon>
        <taxon>Proteales</taxon>
        <taxon>Proteaceae</taxon>
        <taxon>Protea</taxon>
    </lineage>
</organism>
<accession>A0A9Q0HDQ2</accession>
<dbReference type="CDD" id="cd09071">
    <property type="entry name" value="FAR_C"/>
    <property type="match status" value="1"/>
</dbReference>
<evidence type="ECO:0000259" key="5">
    <source>
        <dbReference type="Pfam" id="PF03015"/>
    </source>
</evidence>
<reference evidence="7" key="1">
    <citation type="journal article" date="2023" name="Plant J.">
        <title>The genome of the king protea, Protea cynaroides.</title>
        <authorList>
            <person name="Chang J."/>
            <person name="Duong T.A."/>
            <person name="Schoeman C."/>
            <person name="Ma X."/>
            <person name="Roodt D."/>
            <person name="Barker N."/>
            <person name="Li Z."/>
            <person name="Van de Peer Y."/>
            <person name="Mizrachi E."/>
        </authorList>
    </citation>
    <scope>NUCLEOTIDE SEQUENCE</scope>
    <source>
        <tissue evidence="7">Young leaves</tissue>
    </source>
</reference>
<proteinExistence type="inferred from homology"/>
<dbReference type="GO" id="GO:0102965">
    <property type="term" value="F:alcohol-forming long-chain fatty acyl-CoA reductase activity"/>
    <property type="evidence" value="ECO:0007669"/>
    <property type="project" value="UniProtKB-EC"/>
</dbReference>
<gene>
    <name evidence="7" type="ORF">NE237_024347</name>
</gene>
<dbReference type="OrthoDB" id="429813at2759"/>
<dbReference type="Proteomes" id="UP001141806">
    <property type="component" value="Unassembled WGS sequence"/>
</dbReference>
<keyword evidence="4" id="KW-0560">Oxidoreductase</keyword>
<keyword evidence="4" id="KW-0521">NADP</keyword>
<dbReference type="InterPro" id="IPR013120">
    <property type="entry name" value="FAR_NAD-bd"/>
</dbReference>
<dbReference type="EMBL" id="JAMYWD010000008">
    <property type="protein sequence ID" value="KAJ4964408.1"/>
    <property type="molecule type" value="Genomic_DNA"/>
</dbReference>
<dbReference type="GO" id="GO:0035336">
    <property type="term" value="P:long-chain fatty-acyl-CoA metabolic process"/>
    <property type="evidence" value="ECO:0007669"/>
    <property type="project" value="TreeGrafter"/>
</dbReference>
<dbReference type="Pfam" id="PF07993">
    <property type="entry name" value="NAD_binding_4"/>
    <property type="match status" value="1"/>
</dbReference>
<evidence type="ECO:0000256" key="4">
    <source>
        <dbReference type="RuleBase" id="RU363097"/>
    </source>
</evidence>
<dbReference type="AlphaFoldDB" id="A0A9Q0HDQ2"/>
<dbReference type="GO" id="GO:0080019">
    <property type="term" value="F:alcohol-forming very long-chain fatty acyl-CoA reductase activity"/>
    <property type="evidence" value="ECO:0007669"/>
    <property type="project" value="InterPro"/>
</dbReference>
<dbReference type="PANTHER" id="PTHR11011">
    <property type="entry name" value="MALE STERILITY PROTEIN 2-RELATED"/>
    <property type="match status" value="1"/>
</dbReference>
<dbReference type="InterPro" id="IPR033640">
    <property type="entry name" value="FAR_C"/>
</dbReference>
<dbReference type="CDD" id="cd05236">
    <property type="entry name" value="FAR-N_SDR_e"/>
    <property type="match status" value="1"/>
</dbReference>
<feature type="domain" description="Fatty acyl-CoA reductase C-terminal" evidence="5">
    <location>
        <begin position="392"/>
        <end position="491"/>
    </location>
</feature>
<keyword evidence="8" id="KW-1185">Reference proteome</keyword>
<dbReference type="PANTHER" id="PTHR11011:SF99">
    <property type="entry name" value="FATTY ACYL-COA REDUCTASE 3"/>
    <property type="match status" value="1"/>
</dbReference>
<dbReference type="SUPFAM" id="SSF51735">
    <property type="entry name" value="NAD(P)-binding Rossmann-fold domains"/>
    <property type="match status" value="1"/>
</dbReference>
<dbReference type="InterPro" id="IPR026055">
    <property type="entry name" value="FAR"/>
</dbReference>
<evidence type="ECO:0000313" key="8">
    <source>
        <dbReference type="Proteomes" id="UP001141806"/>
    </source>
</evidence>
<keyword evidence="3 4" id="KW-0443">Lipid metabolism</keyword>
<comment type="similarity">
    <text evidence="1 4">Belongs to the fatty acyl-CoA reductase family.</text>
</comment>
<dbReference type="GO" id="GO:0010345">
    <property type="term" value="P:suberin biosynthetic process"/>
    <property type="evidence" value="ECO:0007669"/>
    <property type="project" value="TreeGrafter"/>
</dbReference>
<evidence type="ECO:0000313" key="7">
    <source>
        <dbReference type="EMBL" id="KAJ4964408.1"/>
    </source>
</evidence>
<evidence type="ECO:0000256" key="2">
    <source>
        <dbReference type="ARBA" id="ARBA00022516"/>
    </source>
</evidence>
<sequence>MDFGSMVKSLQDKSILITGTSGFLAKIFMEKVLRSQPNVKKLFILLRAGDNTLATQRLQNEVLGKKVFRVLKEEHGTDFESFISNKVTAIAGDISFENLGIKDSTLTDEMWKEISFIFNVAGNTTFDERYDVALSINALGVKNICKFAKKCTKLELLSHVSTAYVTREKEGIILEKRFQVDQTFGGNHSLDVAVEKKLVQERLKELQEEKATDEAIKLAMQELGLQRARLFGWANTYVFTKAIGEMLLGHLRGDLPVVILRPTIITSTYKEPFPGWIEGFRTIDSLIVSYGKGKLNHFLADPEAPLDVVPADMVVNAMLASMAAHCCQRSEFIYHVSTSTSNPMKNNDLVDYIYQYFSKNPCHGPDGMPIKVTRGSLLPTKASFNNLMTLHYKLPIQVLRLINALSFQTLENQYRNLNRKYNLIIRFVELYEHFAFFKARFDDSNLEKLRTTGIKDDNITSMKFYLDPKCINWEDYFVNIHIPGLVQHSLK</sequence>
<dbReference type="InterPro" id="IPR036291">
    <property type="entry name" value="NAD(P)-bd_dom_sf"/>
</dbReference>